<name>A0A9Q3DPV9_9BASI</name>
<protein>
    <submittedName>
        <fullName evidence="1">Uncharacterized protein</fullName>
    </submittedName>
</protein>
<organism evidence="1 2">
    <name type="scientific">Austropuccinia psidii MF-1</name>
    <dbReference type="NCBI Taxonomy" id="1389203"/>
    <lineage>
        <taxon>Eukaryota</taxon>
        <taxon>Fungi</taxon>
        <taxon>Dikarya</taxon>
        <taxon>Basidiomycota</taxon>
        <taxon>Pucciniomycotina</taxon>
        <taxon>Pucciniomycetes</taxon>
        <taxon>Pucciniales</taxon>
        <taxon>Sphaerophragmiaceae</taxon>
        <taxon>Austropuccinia</taxon>
    </lineage>
</organism>
<evidence type="ECO:0000313" key="1">
    <source>
        <dbReference type="EMBL" id="MBW0504613.1"/>
    </source>
</evidence>
<keyword evidence="2" id="KW-1185">Reference proteome</keyword>
<dbReference type="AlphaFoldDB" id="A0A9Q3DPV9"/>
<comment type="caution">
    <text evidence="1">The sequence shown here is derived from an EMBL/GenBank/DDBJ whole genome shotgun (WGS) entry which is preliminary data.</text>
</comment>
<evidence type="ECO:0000313" key="2">
    <source>
        <dbReference type="Proteomes" id="UP000765509"/>
    </source>
</evidence>
<sequence length="152" mass="17357">MHGLNVDIIFSSKSKSDSYRATQLNYRYPMIVIDHGMSRNDFFPDLKRIVLGRTRLLRELSQRLQAQIATAYRHRTLLILFQAASDSINLLPVIHSFHKIQATPINGSIRPTNIHILINRSIPSSAHSVIIASSNHQFLITIKYAHHPILQI</sequence>
<dbReference type="Proteomes" id="UP000765509">
    <property type="component" value="Unassembled WGS sequence"/>
</dbReference>
<dbReference type="EMBL" id="AVOT02018025">
    <property type="protein sequence ID" value="MBW0504613.1"/>
    <property type="molecule type" value="Genomic_DNA"/>
</dbReference>
<accession>A0A9Q3DPV9</accession>
<reference evidence="1" key="1">
    <citation type="submission" date="2021-03" db="EMBL/GenBank/DDBJ databases">
        <title>Draft genome sequence of rust myrtle Austropuccinia psidii MF-1, a brazilian biotype.</title>
        <authorList>
            <person name="Quecine M.C."/>
            <person name="Pachon D.M.R."/>
            <person name="Bonatelli M.L."/>
            <person name="Correr F.H."/>
            <person name="Franceschini L.M."/>
            <person name="Leite T.F."/>
            <person name="Margarido G.R.A."/>
            <person name="Almeida C.A."/>
            <person name="Ferrarezi J.A."/>
            <person name="Labate C.A."/>
        </authorList>
    </citation>
    <scope>NUCLEOTIDE SEQUENCE</scope>
    <source>
        <strain evidence="1">MF-1</strain>
    </source>
</reference>
<gene>
    <name evidence="1" type="ORF">O181_044328</name>
</gene>
<proteinExistence type="predicted"/>